<gene>
    <name evidence="12" type="ORF">HK44_021070</name>
</gene>
<dbReference type="OrthoDB" id="9812625at2"/>
<feature type="domain" description="Aldehyde dehydrogenase" evidence="11">
    <location>
        <begin position="15"/>
        <end position="472"/>
    </location>
</feature>
<dbReference type="InterPro" id="IPR015590">
    <property type="entry name" value="Aldehyde_DH_dom"/>
</dbReference>
<evidence type="ECO:0000313" key="12">
    <source>
        <dbReference type="EMBL" id="EXF95861.1"/>
    </source>
</evidence>
<dbReference type="EC" id="1.2.1.65" evidence="7"/>
<dbReference type="AlphaFoldDB" id="A0A010RUB5"/>
<evidence type="ECO:0000313" key="13">
    <source>
        <dbReference type="Proteomes" id="UP000022611"/>
    </source>
</evidence>
<keyword evidence="4" id="KW-0520">NAD</keyword>
<sequence length="483" mass="51271">MTVQIVIDNQKLDASNGKTFQRINPLSDATVSVGAACSVEDAIRAAESSQRAFQTWSKTGPTERRRILLAAADALESKMAQFCSVMAEEIGASQLWAQFNVGASANLLREAAALTTQIKGETIPTDKPGALSMTLRQPVGAVLSIVPWNGPVILGARAIAYPLACGNTVIFKGSESSPRTHALLAEAFYDAGLPAGVLNFLISAPEDASAVTEALVAHDVVRRVNFTGSTKVGRMIAQTCASHLKRCLLELGGKAPFIVLDDADIDGAVNAAVFGAFLYQGQICMSTERFVVDEAVADQFVSRFAERVRSLETGVPTTTPNCVIGPMIGQGSVQRINYLLDDAIGKGADIVAGGLAENALMGPTLVDRVTREMSIYDEETFGPVTTIVRVKGAEQALEVANDTAYGLSSSIFSRDVTRALDLAGRLDAGCVHINGATVQNEPQAPYGGMKKSGYGRFDGSAVIEEFTEVKWVTVEPSNQPYPF</sequence>
<dbReference type="InterPro" id="IPR016161">
    <property type="entry name" value="Ald_DH/histidinol_DH"/>
</dbReference>
<dbReference type="PATRIC" id="fig|1042209.11.peg.742"/>
<proteinExistence type="inferred from homology"/>
<dbReference type="FunFam" id="3.40.309.10:FF:000010">
    <property type="entry name" value="Gamma-aminobutyraldehyde dehydrogenase"/>
    <property type="match status" value="1"/>
</dbReference>
<dbReference type="CDD" id="cd07105">
    <property type="entry name" value="ALDH_SaliADH"/>
    <property type="match status" value="1"/>
</dbReference>
<dbReference type="RefSeq" id="WP_019689166.1">
    <property type="nucleotide sequence ID" value="NZ_AFOY02000004.1"/>
</dbReference>
<evidence type="ECO:0000256" key="4">
    <source>
        <dbReference type="ARBA" id="ARBA00023027"/>
    </source>
</evidence>
<dbReference type="InterPro" id="IPR029510">
    <property type="entry name" value="Ald_DH_CS_GLU"/>
</dbReference>
<reference evidence="12 13" key="1">
    <citation type="journal article" date="2011" name="J. Bacteriol.">
        <title>Draft genome sequence of the polycyclic aromatic hydrocarbon-degrading, genetically engineered bioluminescent bioreporter Pseudomonas fluorescens HK44.</title>
        <authorList>
            <person name="Chauhan A."/>
            <person name="Layton A.C."/>
            <person name="Williams D.E."/>
            <person name="Smartt A.E."/>
            <person name="Ripp S."/>
            <person name="Karpinets T.V."/>
            <person name="Brown S.D."/>
            <person name="Sayler G.S."/>
        </authorList>
    </citation>
    <scope>NUCLEOTIDE SEQUENCE [LARGE SCALE GENOMIC DNA]</scope>
    <source>
        <strain evidence="12 13">HK44</strain>
    </source>
</reference>
<feature type="active site" evidence="9">
    <location>
        <position position="250"/>
    </location>
</feature>
<evidence type="ECO:0000256" key="7">
    <source>
        <dbReference type="ARBA" id="ARBA00066992"/>
    </source>
</evidence>
<dbReference type="PANTHER" id="PTHR42986:SF1">
    <property type="entry name" value="BENZALDEHYDE DEHYDROGENASE YFMT"/>
    <property type="match status" value="1"/>
</dbReference>
<name>A0A010RUB5_PSEFL</name>
<organism evidence="12 13">
    <name type="scientific">Pseudomonas fluorescens HK44</name>
    <dbReference type="NCBI Taxonomy" id="1042209"/>
    <lineage>
        <taxon>Bacteria</taxon>
        <taxon>Pseudomonadati</taxon>
        <taxon>Pseudomonadota</taxon>
        <taxon>Gammaproteobacteria</taxon>
        <taxon>Pseudomonadales</taxon>
        <taxon>Pseudomonadaceae</taxon>
        <taxon>Pseudomonas</taxon>
    </lineage>
</organism>
<evidence type="ECO:0000256" key="2">
    <source>
        <dbReference type="ARBA" id="ARBA00022797"/>
    </source>
</evidence>
<dbReference type="HOGENOM" id="CLU_005391_1_0_6"/>
<dbReference type="eggNOG" id="COG1012">
    <property type="taxonomic scope" value="Bacteria"/>
</dbReference>
<dbReference type="FunFam" id="3.40.605.10:FF:000007">
    <property type="entry name" value="NAD/NADP-dependent betaine aldehyde dehydrogenase"/>
    <property type="match status" value="1"/>
</dbReference>
<evidence type="ECO:0000256" key="8">
    <source>
        <dbReference type="ARBA" id="ARBA00070319"/>
    </source>
</evidence>
<dbReference type="GO" id="GO:0018485">
    <property type="term" value="F:salicylaldehyde dehydrogenase (NAD+) activity"/>
    <property type="evidence" value="ECO:0007669"/>
    <property type="project" value="UniProtKB-EC"/>
</dbReference>
<accession>A0A010RUB5</accession>
<comment type="caution">
    <text evidence="12">The sequence shown here is derived from an EMBL/GenBank/DDBJ whole genome shotgun (WGS) entry which is preliminary data.</text>
</comment>
<dbReference type="InterPro" id="IPR016163">
    <property type="entry name" value="Ald_DH_C"/>
</dbReference>
<dbReference type="PANTHER" id="PTHR42986">
    <property type="entry name" value="BENZALDEHYDE DEHYDROGENASE YFMT"/>
    <property type="match status" value="1"/>
</dbReference>
<dbReference type="PROSITE" id="PS00687">
    <property type="entry name" value="ALDEHYDE_DEHYDR_GLU"/>
    <property type="match status" value="1"/>
</dbReference>
<evidence type="ECO:0000256" key="10">
    <source>
        <dbReference type="RuleBase" id="RU003345"/>
    </source>
</evidence>
<dbReference type="SUPFAM" id="SSF53720">
    <property type="entry name" value="ALDH-like"/>
    <property type="match status" value="1"/>
</dbReference>
<protein>
    <recommendedName>
        <fullName evidence="8">Salicylaldehyde dehydrogenase</fullName>
        <ecNumber evidence="7">1.2.1.65</ecNumber>
    </recommendedName>
</protein>
<keyword evidence="2" id="KW-0058">Aromatic hydrocarbons catabolism</keyword>
<dbReference type="Gene3D" id="3.40.605.10">
    <property type="entry name" value="Aldehyde Dehydrogenase, Chain A, domain 1"/>
    <property type="match status" value="1"/>
</dbReference>
<evidence type="ECO:0000256" key="5">
    <source>
        <dbReference type="ARBA" id="ARBA00035632"/>
    </source>
</evidence>
<dbReference type="Pfam" id="PF00171">
    <property type="entry name" value="Aldedh"/>
    <property type="match status" value="1"/>
</dbReference>
<evidence type="ECO:0000256" key="9">
    <source>
        <dbReference type="PROSITE-ProRule" id="PRU10007"/>
    </source>
</evidence>
<evidence type="ECO:0000256" key="6">
    <source>
        <dbReference type="ARBA" id="ARBA00050596"/>
    </source>
</evidence>
<evidence type="ECO:0000256" key="3">
    <source>
        <dbReference type="ARBA" id="ARBA00023002"/>
    </source>
</evidence>
<evidence type="ECO:0000256" key="1">
    <source>
        <dbReference type="ARBA" id="ARBA00009986"/>
    </source>
</evidence>
<comment type="pathway">
    <text evidence="5">Aromatic compound metabolism; naphthalene degradation.</text>
</comment>
<evidence type="ECO:0000259" key="11">
    <source>
        <dbReference type="Pfam" id="PF00171"/>
    </source>
</evidence>
<dbReference type="InterPro" id="IPR016162">
    <property type="entry name" value="Ald_DH_N"/>
</dbReference>
<dbReference type="Proteomes" id="UP000022611">
    <property type="component" value="Unassembled WGS sequence"/>
</dbReference>
<dbReference type="Gene3D" id="3.40.309.10">
    <property type="entry name" value="Aldehyde Dehydrogenase, Chain A, domain 2"/>
    <property type="match status" value="1"/>
</dbReference>
<keyword evidence="3 10" id="KW-0560">Oxidoreductase</keyword>
<comment type="similarity">
    <text evidence="1 10">Belongs to the aldehyde dehydrogenase family.</text>
</comment>
<dbReference type="EMBL" id="AFOY02000004">
    <property type="protein sequence ID" value="EXF95861.1"/>
    <property type="molecule type" value="Genomic_DNA"/>
</dbReference>
<comment type="catalytic activity">
    <reaction evidence="6">
        <text>salicylaldehyde + NAD(+) + H2O = salicylate + NADH + 2 H(+)</text>
        <dbReference type="Rhea" id="RHEA:18537"/>
        <dbReference type="ChEBI" id="CHEBI:15377"/>
        <dbReference type="ChEBI" id="CHEBI:15378"/>
        <dbReference type="ChEBI" id="CHEBI:16008"/>
        <dbReference type="ChEBI" id="CHEBI:30762"/>
        <dbReference type="ChEBI" id="CHEBI:57540"/>
        <dbReference type="ChEBI" id="CHEBI:57945"/>
        <dbReference type="EC" id="1.2.1.65"/>
    </reaction>
</comment>